<dbReference type="Proteomes" id="UP000278475">
    <property type="component" value="Unassembled WGS sequence"/>
</dbReference>
<dbReference type="Proteomes" id="UP000272051">
    <property type="component" value="Unassembled WGS sequence"/>
</dbReference>
<feature type="transmembrane region" description="Helical" evidence="5">
    <location>
        <begin position="215"/>
        <end position="236"/>
    </location>
</feature>
<evidence type="ECO:0000313" key="7">
    <source>
        <dbReference type="EMBL" id="RLE52310.1"/>
    </source>
</evidence>
<protein>
    <recommendedName>
        <fullName evidence="5">Probable membrane transporter protein</fullName>
    </recommendedName>
</protein>
<feature type="transmembrane region" description="Helical" evidence="5">
    <location>
        <begin position="242"/>
        <end position="261"/>
    </location>
</feature>
<keyword evidence="2 5" id="KW-0812">Transmembrane</keyword>
<dbReference type="AlphaFoldDB" id="A0A497EN27"/>
<evidence type="ECO:0000256" key="2">
    <source>
        <dbReference type="ARBA" id="ARBA00022692"/>
    </source>
</evidence>
<reference evidence="8 9" key="1">
    <citation type="submission" date="2018-06" db="EMBL/GenBank/DDBJ databases">
        <title>Extensive metabolic versatility and redundancy in microbially diverse, dynamic hydrothermal sediments.</title>
        <authorList>
            <person name="Dombrowski N."/>
            <person name="Teske A."/>
            <person name="Baker B.J."/>
        </authorList>
    </citation>
    <scope>NUCLEOTIDE SEQUENCE [LARGE SCALE GENOMIC DNA]</scope>
    <source>
        <strain evidence="7">B34_G17</strain>
        <strain evidence="6">B66_G16</strain>
    </source>
</reference>
<evidence type="ECO:0000313" key="6">
    <source>
        <dbReference type="EMBL" id="RLE48442.1"/>
    </source>
</evidence>
<evidence type="ECO:0000256" key="5">
    <source>
        <dbReference type="RuleBase" id="RU363041"/>
    </source>
</evidence>
<feature type="transmembrane region" description="Helical" evidence="5">
    <location>
        <begin position="12"/>
        <end position="38"/>
    </location>
</feature>
<comment type="similarity">
    <text evidence="5">Belongs to the 4-toluene sulfonate uptake permease (TSUP) (TC 2.A.102) family.</text>
</comment>
<dbReference type="EMBL" id="QMQV01000075">
    <property type="protein sequence ID" value="RLE48442.1"/>
    <property type="molecule type" value="Genomic_DNA"/>
</dbReference>
<dbReference type="InterPro" id="IPR002781">
    <property type="entry name" value="TM_pro_TauE-like"/>
</dbReference>
<evidence type="ECO:0000256" key="4">
    <source>
        <dbReference type="ARBA" id="ARBA00023136"/>
    </source>
</evidence>
<dbReference type="Pfam" id="PF01925">
    <property type="entry name" value="TauE"/>
    <property type="match status" value="1"/>
</dbReference>
<dbReference type="EMBL" id="QMQX01000058">
    <property type="protein sequence ID" value="RLE52310.1"/>
    <property type="molecule type" value="Genomic_DNA"/>
</dbReference>
<keyword evidence="4 5" id="KW-0472">Membrane</keyword>
<dbReference type="GO" id="GO:0005886">
    <property type="term" value="C:plasma membrane"/>
    <property type="evidence" value="ECO:0007669"/>
    <property type="project" value="UniProtKB-SubCell"/>
</dbReference>
<gene>
    <name evidence="6" type="ORF">DRJ31_07260</name>
    <name evidence="7" type="ORF">DRJ33_04085</name>
</gene>
<dbReference type="PANTHER" id="PTHR43483:SF3">
    <property type="entry name" value="MEMBRANE TRANSPORTER PROTEIN HI_0806-RELATED"/>
    <property type="match status" value="1"/>
</dbReference>
<organism evidence="6 9">
    <name type="scientific">Thermoproteota archaeon</name>
    <dbReference type="NCBI Taxonomy" id="2056631"/>
    <lineage>
        <taxon>Archaea</taxon>
        <taxon>Thermoproteota</taxon>
    </lineage>
</organism>
<proteinExistence type="inferred from homology"/>
<evidence type="ECO:0000313" key="8">
    <source>
        <dbReference type="Proteomes" id="UP000272051"/>
    </source>
</evidence>
<comment type="caution">
    <text evidence="6">The sequence shown here is derived from an EMBL/GenBank/DDBJ whole genome shotgun (WGS) entry which is preliminary data.</text>
</comment>
<evidence type="ECO:0000256" key="1">
    <source>
        <dbReference type="ARBA" id="ARBA00004141"/>
    </source>
</evidence>
<accession>A0A497EN27</accession>
<evidence type="ECO:0000256" key="3">
    <source>
        <dbReference type="ARBA" id="ARBA00022989"/>
    </source>
</evidence>
<feature type="transmembrane region" description="Helical" evidence="5">
    <location>
        <begin position="152"/>
        <end position="173"/>
    </location>
</feature>
<evidence type="ECO:0000313" key="9">
    <source>
        <dbReference type="Proteomes" id="UP000278475"/>
    </source>
</evidence>
<dbReference type="PANTHER" id="PTHR43483">
    <property type="entry name" value="MEMBRANE TRANSPORTER PROTEIN HI_0806-RELATED"/>
    <property type="match status" value="1"/>
</dbReference>
<keyword evidence="5" id="KW-1003">Cell membrane</keyword>
<feature type="transmembrane region" description="Helical" evidence="5">
    <location>
        <begin position="77"/>
        <end position="96"/>
    </location>
</feature>
<comment type="subcellular location">
    <subcellularLocation>
        <location evidence="5">Cell membrane</location>
        <topology evidence="5">Multi-pass membrane protein</topology>
    </subcellularLocation>
    <subcellularLocation>
        <location evidence="1">Membrane</location>
        <topology evidence="1">Multi-pass membrane protein</topology>
    </subcellularLocation>
</comment>
<name>A0A497EN27_9CREN</name>
<feature type="transmembrane region" description="Helical" evidence="5">
    <location>
        <begin position="44"/>
        <end position="65"/>
    </location>
</feature>
<keyword evidence="3 5" id="KW-1133">Transmembrane helix</keyword>
<sequence length="269" mass="27739">MLLWASILLGTGLLAGLVGGLLGIGGCSIILPVLIFIYNYSEPVAIGTTITAVIITAASGAIAHIRIKNVDHKTSAIINVAGSLGAALGSIILVYIMGQLWLLDVILGLAFIYTSVRMIYEGALRKGPGLAKGSKTSLPEAKVVPGSSWVKAILGFGVGVITGIVGLGGGYMLMPLYIYVLHSPVKIAVGTSLESFIGQAVVSSGFKLYQGIVDIMAAICLGVGTAIGAQIGARLVPKVPAWSIKALFGIIFLVVSIKFLCKGLGIPFM</sequence>
<feature type="transmembrane region" description="Helical" evidence="5">
    <location>
        <begin position="102"/>
        <end position="120"/>
    </location>
</feature>